<keyword evidence="7 10" id="KW-0472">Membrane</keyword>
<keyword evidence="5 10" id="KW-0552">Olfaction</keyword>
<keyword evidence="4 10" id="KW-0812">Transmembrane</keyword>
<dbReference type="GO" id="GO:0005886">
    <property type="term" value="C:plasma membrane"/>
    <property type="evidence" value="ECO:0007669"/>
    <property type="project" value="UniProtKB-SubCell"/>
</dbReference>
<protein>
    <recommendedName>
        <fullName evidence="10">Odorant receptor</fullName>
    </recommendedName>
</protein>
<dbReference type="AlphaFoldDB" id="B3N407"/>
<feature type="transmembrane region" description="Helical" evidence="10">
    <location>
        <begin position="282"/>
        <end position="302"/>
    </location>
</feature>
<dbReference type="KEGG" id="der:6541247"/>
<evidence type="ECO:0000256" key="2">
    <source>
        <dbReference type="ARBA" id="ARBA00022475"/>
    </source>
</evidence>
<dbReference type="HOGENOM" id="CLU_033399_8_1_1"/>
<dbReference type="eggNOG" id="ENOG502TBPZ">
    <property type="taxonomic scope" value="Eukaryota"/>
</dbReference>
<reference evidence="11 12" key="2">
    <citation type="journal article" date="2008" name="Bioinformatics">
        <title>Assembly reconciliation.</title>
        <authorList>
            <person name="Zimin A.V."/>
            <person name="Smith D.R."/>
            <person name="Sutton G."/>
            <person name="Yorke J.A."/>
        </authorList>
    </citation>
    <scope>NUCLEOTIDE SEQUENCE [LARGE SCALE GENOMIC DNA]</scope>
    <source>
        <strain evidence="11 12">TSC#14021-0224.01</strain>
    </source>
</reference>
<name>B3N407_DROER</name>
<comment type="subcellular location">
    <subcellularLocation>
        <location evidence="1 10">Cell membrane</location>
        <topology evidence="1 10">Multi-pass membrane protein</topology>
    </subcellularLocation>
</comment>
<dbReference type="GO" id="GO:0170020">
    <property type="term" value="F:ionotropic olfactory receptor activity"/>
    <property type="evidence" value="ECO:0007669"/>
    <property type="project" value="EnsemblMetazoa"/>
</dbReference>
<keyword evidence="2" id="KW-1003">Cell membrane</keyword>
<evidence type="ECO:0000256" key="4">
    <source>
        <dbReference type="ARBA" id="ARBA00022692"/>
    </source>
</evidence>
<dbReference type="PANTHER" id="PTHR21137">
    <property type="entry name" value="ODORANT RECEPTOR"/>
    <property type="match status" value="1"/>
</dbReference>
<dbReference type="Proteomes" id="UP000008711">
    <property type="component" value="Unassembled WGS sequence"/>
</dbReference>
<accession>B3N407</accession>
<comment type="caution">
    <text evidence="10">Lacks conserved residue(s) required for the propagation of feature annotation.</text>
</comment>
<evidence type="ECO:0000256" key="3">
    <source>
        <dbReference type="ARBA" id="ARBA00022606"/>
    </source>
</evidence>
<dbReference type="OrthoDB" id="5846619at2759"/>
<evidence type="ECO:0000313" key="12">
    <source>
        <dbReference type="Proteomes" id="UP000008711"/>
    </source>
</evidence>
<keyword evidence="12" id="KW-1185">Reference proteome</keyword>
<feature type="transmembrane region" description="Helical" evidence="10">
    <location>
        <begin position="166"/>
        <end position="184"/>
    </location>
</feature>
<evidence type="ECO:0000256" key="10">
    <source>
        <dbReference type="RuleBase" id="RU351113"/>
    </source>
</evidence>
<evidence type="ECO:0000313" key="11">
    <source>
        <dbReference type="EMBL" id="EDV58859.2"/>
    </source>
</evidence>
<keyword evidence="3 10" id="KW-0716">Sensory transduction</keyword>
<dbReference type="GO" id="GO:0007165">
    <property type="term" value="P:signal transduction"/>
    <property type="evidence" value="ECO:0007669"/>
    <property type="project" value="UniProtKB-KW"/>
</dbReference>
<dbReference type="InterPro" id="IPR004117">
    <property type="entry name" value="7tm6_olfct_rcpt"/>
</dbReference>
<gene>
    <name evidence="11" type="primary">Dere\GG23744</name>
    <name evidence="11" type="synonym">dere_GLEANR_8538</name>
    <name evidence="11" type="synonym">GG23744</name>
    <name evidence="11" type="synonym">Or33a</name>
    <name evidence="11" type="ORF">Dere_GG23744</name>
</gene>
<dbReference type="GO" id="GO:0005549">
    <property type="term" value="F:odorant binding"/>
    <property type="evidence" value="ECO:0007669"/>
    <property type="project" value="InterPro"/>
</dbReference>
<evidence type="ECO:0000256" key="9">
    <source>
        <dbReference type="ARBA" id="ARBA00023224"/>
    </source>
</evidence>
<evidence type="ECO:0000256" key="7">
    <source>
        <dbReference type="ARBA" id="ARBA00023136"/>
    </source>
</evidence>
<feature type="transmembrane region" description="Helical" evidence="10">
    <location>
        <begin position="37"/>
        <end position="56"/>
    </location>
</feature>
<reference evidence="11 12" key="1">
    <citation type="journal article" date="2007" name="Nature">
        <title>Evolution of genes and genomes on the Drosophila phylogeny.</title>
        <authorList>
            <consortium name="Drosophila 12 Genomes Consortium"/>
            <person name="Clark A.G."/>
            <person name="Eisen M.B."/>
            <person name="Smith D.R."/>
            <person name="Bergman C.M."/>
            <person name="Oliver B."/>
            <person name="Markow T.A."/>
            <person name="Kaufman T.C."/>
            <person name="Kellis M."/>
            <person name="Gelbart W."/>
            <person name="Iyer V.N."/>
            <person name="Pollard D.A."/>
            <person name="Sackton T.B."/>
            <person name="Larracuente A.M."/>
            <person name="Singh N.D."/>
            <person name="Abad J.P."/>
            <person name="Abt D.N."/>
            <person name="Adryan B."/>
            <person name="Aguade M."/>
            <person name="Akashi H."/>
            <person name="Anderson W.W."/>
            <person name="Aquadro C.F."/>
            <person name="Ardell D.H."/>
            <person name="Arguello R."/>
            <person name="Artieri C.G."/>
            <person name="Barbash D.A."/>
            <person name="Barker D."/>
            <person name="Barsanti P."/>
            <person name="Batterham P."/>
            <person name="Batzoglou S."/>
            <person name="Begun D."/>
            <person name="Bhutkar A."/>
            <person name="Blanco E."/>
            <person name="Bosak S.A."/>
            <person name="Bradley R.K."/>
            <person name="Brand A.D."/>
            <person name="Brent M.R."/>
            <person name="Brooks A.N."/>
            <person name="Brown R.H."/>
            <person name="Butlin R.K."/>
            <person name="Caggese C."/>
            <person name="Calvi B.R."/>
            <person name="Bernardo de Carvalho A."/>
            <person name="Caspi A."/>
            <person name="Castrezana S."/>
            <person name="Celniker S.E."/>
            <person name="Chang J.L."/>
            <person name="Chapple C."/>
            <person name="Chatterji S."/>
            <person name="Chinwalla A."/>
            <person name="Civetta A."/>
            <person name="Clifton S.W."/>
            <person name="Comeron J.M."/>
            <person name="Costello J.C."/>
            <person name="Coyne J.A."/>
            <person name="Daub J."/>
            <person name="David R.G."/>
            <person name="Delcher A.L."/>
            <person name="Delehaunty K."/>
            <person name="Do C.B."/>
            <person name="Ebling H."/>
            <person name="Edwards K."/>
            <person name="Eickbush T."/>
            <person name="Evans J.D."/>
            <person name="Filipski A."/>
            <person name="Findeiss S."/>
            <person name="Freyhult E."/>
            <person name="Fulton L."/>
            <person name="Fulton R."/>
            <person name="Garcia A.C."/>
            <person name="Gardiner A."/>
            <person name="Garfield D.A."/>
            <person name="Garvin B.E."/>
            <person name="Gibson G."/>
            <person name="Gilbert D."/>
            <person name="Gnerre S."/>
            <person name="Godfrey J."/>
            <person name="Good R."/>
            <person name="Gotea V."/>
            <person name="Gravely B."/>
            <person name="Greenberg A.J."/>
            <person name="Griffiths-Jones S."/>
            <person name="Gross S."/>
            <person name="Guigo R."/>
            <person name="Gustafson E.A."/>
            <person name="Haerty W."/>
            <person name="Hahn M.W."/>
            <person name="Halligan D.L."/>
            <person name="Halpern A.L."/>
            <person name="Halter G.M."/>
            <person name="Han M.V."/>
            <person name="Heger A."/>
            <person name="Hillier L."/>
            <person name="Hinrichs A.S."/>
            <person name="Holmes I."/>
            <person name="Hoskins R.A."/>
            <person name="Hubisz M.J."/>
            <person name="Hultmark D."/>
            <person name="Huntley M.A."/>
            <person name="Jaffe D.B."/>
            <person name="Jagadeeshan S."/>
            <person name="Jeck W.R."/>
            <person name="Johnson J."/>
            <person name="Jones C.D."/>
            <person name="Jordan W.C."/>
            <person name="Karpen G.H."/>
            <person name="Kataoka E."/>
            <person name="Keightley P.D."/>
            <person name="Kheradpour P."/>
            <person name="Kirkness E.F."/>
            <person name="Koerich L.B."/>
            <person name="Kristiansen K."/>
            <person name="Kudrna D."/>
            <person name="Kulathinal R.J."/>
            <person name="Kumar S."/>
            <person name="Kwok R."/>
            <person name="Lander E."/>
            <person name="Langley C.H."/>
            <person name="Lapoint R."/>
            <person name="Lazzaro B.P."/>
            <person name="Lee S.J."/>
            <person name="Levesque L."/>
            <person name="Li R."/>
            <person name="Lin C.F."/>
            <person name="Lin M.F."/>
            <person name="Lindblad-Toh K."/>
            <person name="Llopart A."/>
            <person name="Long M."/>
            <person name="Low L."/>
            <person name="Lozovsky E."/>
            <person name="Lu J."/>
            <person name="Luo M."/>
            <person name="Machado C.A."/>
            <person name="Makalowski W."/>
            <person name="Marzo M."/>
            <person name="Matsuda M."/>
            <person name="Matzkin L."/>
            <person name="McAllister B."/>
            <person name="McBride C.S."/>
            <person name="McKernan B."/>
            <person name="McKernan K."/>
            <person name="Mendez-Lago M."/>
            <person name="Minx P."/>
            <person name="Mollenhauer M.U."/>
            <person name="Montooth K."/>
            <person name="Mount S.M."/>
            <person name="Mu X."/>
            <person name="Myers E."/>
            <person name="Negre B."/>
            <person name="Newfeld S."/>
            <person name="Nielsen R."/>
            <person name="Noor M.A."/>
            <person name="O'Grady P."/>
            <person name="Pachter L."/>
            <person name="Papaceit M."/>
            <person name="Parisi M.J."/>
            <person name="Parisi M."/>
            <person name="Parts L."/>
            <person name="Pedersen J.S."/>
            <person name="Pesole G."/>
            <person name="Phillippy A.M."/>
            <person name="Ponting C.P."/>
            <person name="Pop M."/>
            <person name="Porcelli D."/>
            <person name="Powell J.R."/>
            <person name="Prohaska S."/>
            <person name="Pruitt K."/>
            <person name="Puig M."/>
            <person name="Quesneville H."/>
            <person name="Ram K.R."/>
            <person name="Rand D."/>
            <person name="Rasmussen M.D."/>
            <person name="Reed L.K."/>
            <person name="Reenan R."/>
            <person name="Reily A."/>
            <person name="Remington K.A."/>
            <person name="Rieger T.T."/>
            <person name="Ritchie M.G."/>
            <person name="Robin C."/>
            <person name="Rogers Y.H."/>
            <person name="Rohde C."/>
            <person name="Rozas J."/>
            <person name="Rubenfield M.J."/>
            <person name="Ruiz A."/>
            <person name="Russo S."/>
            <person name="Salzberg S.L."/>
            <person name="Sanchez-Gracia A."/>
            <person name="Saranga D.J."/>
            <person name="Sato H."/>
            <person name="Schaeffer S.W."/>
            <person name="Schatz M.C."/>
            <person name="Schlenke T."/>
            <person name="Schwartz R."/>
            <person name="Segarra C."/>
            <person name="Singh R.S."/>
            <person name="Sirot L."/>
            <person name="Sirota M."/>
            <person name="Sisneros N.B."/>
            <person name="Smith C.D."/>
            <person name="Smith T.F."/>
            <person name="Spieth J."/>
            <person name="Stage D.E."/>
            <person name="Stark A."/>
            <person name="Stephan W."/>
            <person name="Strausberg R.L."/>
            <person name="Strempel S."/>
            <person name="Sturgill D."/>
            <person name="Sutton G."/>
            <person name="Sutton G.G."/>
            <person name="Tao W."/>
            <person name="Teichmann S."/>
            <person name="Tobari Y.N."/>
            <person name="Tomimura Y."/>
            <person name="Tsolas J.M."/>
            <person name="Valente V.L."/>
            <person name="Venter E."/>
            <person name="Venter J.C."/>
            <person name="Vicario S."/>
            <person name="Vieira F.G."/>
            <person name="Vilella A.J."/>
            <person name="Villasante A."/>
            <person name="Walenz B."/>
            <person name="Wang J."/>
            <person name="Wasserman M."/>
            <person name="Watts T."/>
            <person name="Wilson D."/>
            <person name="Wilson R.K."/>
            <person name="Wing R.A."/>
            <person name="Wolfner M.F."/>
            <person name="Wong A."/>
            <person name="Wong G.K."/>
            <person name="Wu C.I."/>
            <person name="Wu G."/>
            <person name="Yamamoto D."/>
            <person name="Yang H.P."/>
            <person name="Yang S.P."/>
            <person name="Yorke J.A."/>
            <person name="Yoshida K."/>
            <person name="Zdobnov E."/>
            <person name="Zhang P."/>
            <person name="Zhang Y."/>
            <person name="Zimin A.V."/>
            <person name="Baldwin J."/>
            <person name="Abdouelleil A."/>
            <person name="Abdulkadir J."/>
            <person name="Abebe A."/>
            <person name="Abera B."/>
            <person name="Abreu J."/>
            <person name="Acer S.C."/>
            <person name="Aftuck L."/>
            <person name="Alexander A."/>
            <person name="An P."/>
            <person name="Anderson E."/>
            <person name="Anderson S."/>
            <person name="Arachi H."/>
            <person name="Azer M."/>
            <person name="Bachantsang P."/>
            <person name="Barry A."/>
            <person name="Bayul T."/>
            <person name="Berlin A."/>
            <person name="Bessette D."/>
            <person name="Bloom T."/>
            <person name="Blye J."/>
            <person name="Boguslavskiy L."/>
            <person name="Bonnet C."/>
            <person name="Boukhgalter B."/>
            <person name="Bourzgui I."/>
            <person name="Brown A."/>
            <person name="Cahill P."/>
            <person name="Channer S."/>
            <person name="Cheshatsang Y."/>
            <person name="Chuda L."/>
            <person name="Citroen M."/>
            <person name="Collymore A."/>
            <person name="Cooke P."/>
            <person name="Costello M."/>
            <person name="D'Aco K."/>
            <person name="Daza R."/>
            <person name="De Haan G."/>
            <person name="DeGray S."/>
            <person name="DeMaso C."/>
            <person name="Dhargay N."/>
            <person name="Dooley K."/>
            <person name="Dooley E."/>
            <person name="Doricent M."/>
            <person name="Dorje P."/>
            <person name="Dorjee K."/>
            <person name="Dupes A."/>
            <person name="Elong R."/>
            <person name="Falk J."/>
            <person name="Farina A."/>
            <person name="Faro S."/>
            <person name="Ferguson D."/>
            <person name="Fisher S."/>
            <person name="Foley C.D."/>
            <person name="Franke A."/>
            <person name="Friedrich D."/>
            <person name="Gadbois L."/>
            <person name="Gearin G."/>
            <person name="Gearin C.R."/>
            <person name="Giannoukos G."/>
            <person name="Goode T."/>
            <person name="Graham J."/>
            <person name="Grandbois E."/>
            <person name="Grewal S."/>
            <person name="Gyaltsen K."/>
            <person name="Hafez N."/>
            <person name="Hagos B."/>
            <person name="Hall J."/>
            <person name="Henson C."/>
            <person name="Hollinger A."/>
            <person name="Honan T."/>
            <person name="Huard M.D."/>
            <person name="Hughes L."/>
            <person name="Hurhula B."/>
            <person name="Husby M.E."/>
            <person name="Kamat A."/>
            <person name="Kanga B."/>
            <person name="Kashin S."/>
            <person name="Khazanovich D."/>
            <person name="Kisner P."/>
            <person name="Lance K."/>
            <person name="Lara M."/>
            <person name="Lee W."/>
            <person name="Lennon N."/>
            <person name="Letendre F."/>
            <person name="LeVine R."/>
            <person name="Lipovsky A."/>
            <person name="Liu X."/>
            <person name="Liu J."/>
            <person name="Liu S."/>
            <person name="Lokyitsang T."/>
            <person name="Lokyitsang Y."/>
            <person name="Lubonja R."/>
            <person name="Lui A."/>
            <person name="MacDonald P."/>
            <person name="Magnisalis V."/>
            <person name="Maru K."/>
            <person name="Matthews C."/>
            <person name="McCusker W."/>
            <person name="McDonough S."/>
            <person name="Mehta T."/>
            <person name="Meldrim J."/>
            <person name="Meneus L."/>
            <person name="Mihai O."/>
            <person name="Mihalev A."/>
            <person name="Mihova T."/>
            <person name="Mittelman R."/>
            <person name="Mlenga V."/>
            <person name="Montmayeur A."/>
            <person name="Mulrain L."/>
            <person name="Navidi A."/>
            <person name="Naylor J."/>
            <person name="Negash T."/>
            <person name="Nguyen T."/>
            <person name="Nguyen N."/>
            <person name="Nicol R."/>
            <person name="Norbu C."/>
            <person name="Norbu N."/>
            <person name="Novod N."/>
            <person name="O'Neill B."/>
            <person name="Osman S."/>
            <person name="Markiewicz E."/>
            <person name="Oyono O.L."/>
            <person name="Patti C."/>
            <person name="Phunkhang P."/>
            <person name="Pierre F."/>
            <person name="Priest M."/>
            <person name="Raghuraman S."/>
            <person name="Rege F."/>
            <person name="Reyes R."/>
            <person name="Rise C."/>
            <person name="Rogov P."/>
            <person name="Ross K."/>
            <person name="Ryan E."/>
            <person name="Settipalli S."/>
            <person name="Shea T."/>
            <person name="Sherpa N."/>
            <person name="Shi L."/>
            <person name="Shih D."/>
            <person name="Sparrow T."/>
            <person name="Spaulding J."/>
            <person name="Stalker J."/>
            <person name="Stange-Thomann N."/>
            <person name="Stavropoulos S."/>
            <person name="Stone C."/>
            <person name="Strader C."/>
            <person name="Tesfaye S."/>
            <person name="Thomson T."/>
            <person name="Thoulutsang Y."/>
            <person name="Thoulutsang D."/>
            <person name="Topham K."/>
            <person name="Topping I."/>
            <person name="Tsamla T."/>
            <person name="Vassiliev H."/>
            <person name="Vo A."/>
            <person name="Wangchuk T."/>
            <person name="Wangdi T."/>
            <person name="Weiand M."/>
            <person name="Wilkinson J."/>
            <person name="Wilson A."/>
            <person name="Yadav S."/>
            <person name="Young G."/>
            <person name="Yu Q."/>
            <person name="Zembek L."/>
            <person name="Zhong D."/>
            <person name="Zimmer A."/>
            <person name="Zwirko Z."/>
            <person name="Jaffe D.B."/>
            <person name="Alvarez P."/>
            <person name="Brockman W."/>
            <person name="Butler J."/>
            <person name="Chin C."/>
            <person name="Gnerre S."/>
            <person name="Grabherr M."/>
            <person name="Kleber M."/>
            <person name="Mauceli E."/>
            <person name="MacCallum I."/>
        </authorList>
    </citation>
    <scope>NUCLEOTIDE SEQUENCE [LARGE SCALE GENOMIC DNA]</scope>
    <source>
        <strain evidence="11 12">TSC#14021-0224.01</strain>
    </source>
</reference>
<feature type="transmembrane region" description="Helical" evidence="10">
    <location>
        <begin position="255"/>
        <end position="276"/>
    </location>
</feature>
<keyword evidence="6 10" id="KW-1133">Transmembrane helix</keyword>
<proteinExistence type="inferred from homology"/>
<keyword evidence="9 10" id="KW-0807">Transducer</keyword>
<evidence type="ECO:0000256" key="6">
    <source>
        <dbReference type="ARBA" id="ARBA00022989"/>
    </source>
</evidence>
<evidence type="ECO:0000256" key="8">
    <source>
        <dbReference type="ARBA" id="ARBA00023170"/>
    </source>
</evidence>
<sequence length="378" mass="43975">MDSRKEVQSESLYKTYWLYWRLLGVEGDYPFRRLVDFTITFFITILFPVHLILGMYKKPKVQVFRSLHFTSECLFCSYKFFCFRWKLKEIKAIEGLLQDLDNRAESEEERNYFDRNPSRVARMLSKSYLVAAISAIITATIAGLFSSGRNLMYLGWLPYDFQATALTYWLSFTYQAVGSSLLILENLANDSYPPITFCVVTGHVRLLVMRLSRIGHDIRVSRSENTKKLIEGIQDHRKLMQIVRLLRSVLRLTQLGQFLSSGINISITLINILFFAENHFAMIYYAVFFAAMLIELFPSCYYGTLMTMEFDKLPYALFSSNWLKMDKRYNRTLIILMQLTLVPVNIKAGGIVGIDMSAFFATVRMAYSFYTLALSFRL</sequence>
<dbReference type="PANTHER" id="PTHR21137:SF35">
    <property type="entry name" value="ODORANT RECEPTOR 19A-RELATED"/>
    <property type="match status" value="1"/>
</dbReference>
<feature type="transmembrane region" description="Helical" evidence="10">
    <location>
        <begin position="333"/>
        <end position="352"/>
    </location>
</feature>
<evidence type="ECO:0000256" key="1">
    <source>
        <dbReference type="ARBA" id="ARBA00004651"/>
    </source>
</evidence>
<dbReference type="EMBL" id="CH954177">
    <property type="protein sequence ID" value="EDV58859.2"/>
    <property type="molecule type" value="Genomic_DNA"/>
</dbReference>
<keyword evidence="8 10" id="KW-0675">Receptor</keyword>
<evidence type="ECO:0000256" key="5">
    <source>
        <dbReference type="ARBA" id="ARBA00022725"/>
    </source>
</evidence>
<comment type="similarity">
    <text evidence="10">Belongs to the insect chemoreceptor superfamily. Heteromeric odorant receptor channel (TC 1.A.69) family.</text>
</comment>
<dbReference type="Pfam" id="PF02949">
    <property type="entry name" value="7tm_6"/>
    <property type="match status" value="1"/>
</dbReference>
<organism evidence="11 12">
    <name type="scientific">Drosophila erecta</name>
    <name type="common">Fruit fly</name>
    <dbReference type="NCBI Taxonomy" id="7220"/>
    <lineage>
        <taxon>Eukaryota</taxon>
        <taxon>Metazoa</taxon>
        <taxon>Ecdysozoa</taxon>
        <taxon>Arthropoda</taxon>
        <taxon>Hexapoda</taxon>
        <taxon>Insecta</taxon>
        <taxon>Pterygota</taxon>
        <taxon>Neoptera</taxon>
        <taxon>Endopterygota</taxon>
        <taxon>Diptera</taxon>
        <taxon>Brachycera</taxon>
        <taxon>Muscomorpha</taxon>
        <taxon>Ephydroidea</taxon>
        <taxon>Drosophilidae</taxon>
        <taxon>Drosophila</taxon>
        <taxon>Sophophora</taxon>
    </lineage>
</organism>
<feature type="transmembrane region" description="Helical" evidence="10">
    <location>
        <begin position="128"/>
        <end position="146"/>
    </location>
</feature>